<keyword evidence="2" id="KW-1185">Reference proteome</keyword>
<gene>
    <name evidence="1" type="ORF">Zmor_010260</name>
</gene>
<organism evidence="1 2">
    <name type="scientific">Zophobas morio</name>
    <dbReference type="NCBI Taxonomy" id="2755281"/>
    <lineage>
        <taxon>Eukaryota</taxon>
        <taxon>Metazoa</taxon>
        <taxon>Ecdysozoa</taxon>
        <taxon>Arthropoda</taxon>
        <taxon>Hexapoda</taxon>
        <taxon>Insecta</taxon>
        <taxon>Pterygota</taxon>
        <taxon>Neoptera</taxon>
        <taxon>Endopterygota</taxon>
        <taxon>Coleoptera</taxon>
        <taxon>Polyphaga</taxon>
        <taxon>Cucujiformia</taxon>
        <taxon>Tenebrionidae</taxon>
        <taxon>Zophobas</taxon>
    </lineage>
</organism>
<dbReference type="AlphaFoldDB" id="A0AA38IRG8"/>
<dbReference type="EMBL" id="JALNTZ010000003">
    <property type="protein sequence ID" value="KAJ3658526.1"/>
    <property type="molecule type" value="Genomic_DNA"/>
</dbReference>
<protein>
    <submittedName>
        <fullName evidence="1">Uncharacterized protein</fullName>
    </submittedName>
</protein>
<sequence>MLRPIVIRKLVEVIFIEMECMIVLKAPQKRNNEDKSQRQPKGDAIIVDIGDNSSEKSYLETLKRLKENIKDEMILQDIRRVRKRAKGDLLIAVKGKPVNIKEVVKEYSKNGM</sequence>
<name>A0AA38IRG8_9CUCU</name>
<reference evidence="1" key="1">
    <citation type="journal article" date="2023" name="G3 (Bethesda)">
        <title>Whole genome assemblies of Zophobas morio and Tenebrio molitor.</title>
        <authorList>
            <person name="Kaur S."/>
            <person name="Stinson S.A."/>
            <person name="diCenzo G.C."/>
        </authorList>
    </citation>
    <scope>NUCLEOTIDE SEQUENCE</scope>
    <source>
        <strain evidence="1">QUZm001</strain>
    </source>
</reference>
<evidence type="ECO:0000313" key="2">
    <source>
        <dbReference type="Proteomes" id="UP001168821"/>
    </source>
</evidence>
<accession>A0AA38IRG8</accession>
<dbReference type="Proteomes" id="UP001168821">
    <property type="component" value="Unassembled WGS sequence"/>
</dbReference>
<comment type="caution">
    <text evidence="1">The sequence shown here is derived from an EMBL/GenBank/DDBJ whole genome shotgun (WGS) entry which is preliminary data.</text>
</comment>
<evidence type="ECO:0000313" key="1">
    <source>
        <dbReference type="EMBL" id="KAJ3658526.1"/>
    </source>
</evidence>
<proteinExistence type="predicted"/>